<organism evidence="4 5">
    <name type="scientific">Solirubrobacter ginsenosidimutans</name>
    <dbReference type="NCBI Taxonomy" id="490573"/>
    <lineage>
        <taxon>Bacteria</taxon>
        <taxon>Bacillati</taxon>
        <taxon>Actinomycetota</taxon>
        <taxon>Thermoleophilia</taxon>
        <taxon>Solirubrobacterales</taxon>
        <taxon>Solirubrobacteraceae</taxon>
        <taxon>Solirubrobacter</taxon>
    </lineage>
</organism>
<evidence type="ECO:0000256" key="1">
    <source>
        <dbReference type="ARBA" id="ARBA00022676"/>
    </source>
</evidence>
<evidence type="ECO:0000259" key="3">
    <source>
        <dbReference type="SMART" id="SM00481"/>
    </source>
</evidence>
<dbReference type="InterPro" id="IPR028098">
    <property type="entry name" value="Glyco_trans_4-like_N"/>
</dbReference>
<keyword evidence="5" id="KW-1185">Reference proteome</keyword>
<dbReference type="PANTHER" id="PTHR42924:SF3">
    <property type="entry name" value="POLYMERASE_HISTIDINOL PHOSPHATASE N-TERMINAL DOMAIN-CONTAINING PROTEIN"/>
    <property type="match status" value="1"/>
</dbReference>
<evidence type="ECO:0000313" key="5">
    <source>
        <dbReference type="Proteomes" id="UP001149140"/>
    </source>
</evidence>
<sequence length="635" mass="69319">MAERFAIAQVAPHPFEDANEVGTFAAEVSRELAERGHRVLLLAPSRSPELVRESRKLIRAARETPEDFFDPDGGVRVLGVGELLFSGSRRGINPAPPVDIARTIEDVLGAAPLDFVHVHEPWAPSAGSVALRHSRALNVGSFHAPAERVLSTQVARKFVETFFGRLDARTASYEATAELLNRYFPARYELLRPGVTSETRVEREPGAPVRIVFSDREERAALRLFLRALRHLPEDLPWEAVVYSKTGAIPTLRSSLRNRVTVVDDEELALAGADVVVTASLGQQTAPGVVVRALGAGAVPLTSRLPVYEEILRHGDVGLHFEPGDVDVLTEQLERLIRDEPLRTSIAEHGAQARGELAWSRVADEVEAIYARLAAQRHDPDPRPEVRARLAKRKLIEVDLHMHTDHSSDCATPVDVLLATAVDVGLGAIAVTDHNEVSGALDAREKAAQYGIKVIVGEEVMTADQGEVIGLFIEEKIPRGMTLAETIAEIRRQGGIVYVPHPFDRMHSVPDYEHMLAVVSDIDAIEVFNPRIALPAFNEEAVRFAGKYRIVGGAGSDSHVAQGLGSVRISMRDFDGPKEFLESLRDADIAAKPSSLRYARVQALKFLQTKAAPSAARAATRRRKVAKAVAGRGGQ</sequence>
<dbReference type="EC" id="2.4.-.-" evidence="4"/>
<proteinExistence type="predicted"/>
<dbReference type="Pfam" id="PF13263">
    <property type="entry name" value="PHP_C"/>
    <property type="match status" value="1"/>
</dbReference>
<dbReference type="SUPFAM" id="SSF53756">
    <property type="entry name" value="UDP-Glycosyltransferase/glycogen phosphorylase"/>
    <property type="match status" value="1"/>
</dbReference>
<dbReference type="SMART" id="SM00481">
    <property type="entry name" value="POLIIIAc"/>
    <property type="match status" value="1"/>
</dbReference>
<dbReference type="InterPro" id="IPR003141">
    <property type="entry name" value="Pol/His_phosphatase_N"/>
</dbReference>
<dbReference type="Pfam" id="PF13692">
    <property type="entry name" value="Glyco_trans_1_4"/>
    <property type="match status" value="1"/>
</dbReference>
<dbReference type="CDD" id="cd07432">
    <property type="entry name" value="PHP_HisPPase"/>
    <property type="match status" value="1"/>
</dbReference>
<dbReference type="GO" id="GO:0035312">
    <property type="term" value="F:5'-3' DNA exonuclease activity"/>
    <property type="evidence" value="ECO:0007669"/>
    <property type="project" value="TreeGrafter"/>
</dbReference>
<dbReference type="RefSeq" id="WP_270043917.1">
    <property type="nucleotide sequence ID" value="NZ_JAPDOD010000036.1"/>
</dbReference>
<reference evidence="4" key="1">
    <citation type="submission" date="2022-10" db="EMBL/GenBank/DDBJ databases">
        <title>The WGS of Solirubrobacter ginsenosidimutans DSM 21036.</title>
        <authorList>
            <person name="Jiang Z."/>
        </authorList>
    </citation>
    <scope>NUCLEOTIDE SEQUENCE</scope>
    <source>
        <strain evidence="4">DSM 21036</strain>
    </source>
</reference>
<dbReference type="GO" id="GO:0016757">
    <property type="term" value="F:glycosyltransferase activity"/>
    <property type="evidence" value="ECO:0007669"/>
    <property type="project" value="UniProtKB-KW"/>
</dbReference>
<dbReference type="EMBL" id="JAPDOD010000036">
    <property type="protein sequence ID" value="MDA0164665.1"/>
    <property type="molecule type" value="Genomic_DNA"/>
</dbReference>
<dbReference type="SUPFAM" id="SSF89550">
    <property type="entry name" value="PHP domain-like"/>
    <property type="match status" value="1"/>
</dbReference>
<dbReference type="GO" id="GO:0004534">
    <property type="term" value="F:5'-3' RNA exonuclease activity"/>
    <property type="evidence" value="ECO:0007669"/>
    <property type="project" value="TreeGrafter"/>
</dbReference>
<keyword evidence="2 4" id="KW-0808">Transferase</keyword>
<dbReference type="Pfam" id="PF02811">
    <property type="entry name" value="PHP"/>
    <property type="match status" value="1"/>
</dbReference>
<dbReference type="InterPro" id="IPR016195">
    <property type="entry name" value="Pol/histidinol_Pase-like"/>
</dbReference>
<accession>A0A9X3MXN2</accession>
<dbReference type="Gene3D" id="3.40.50.2000">
    <property type="entry name" value="Glycogen Phosphorylase B"/>
    <property type="match status" value="2"/>
</dbReference>
<comment type="caution">
    <text evidence="4">The sequence shown here is derived from an EMBL/GenBank/DDBJ whole genome shotgun (WGS) entry which is preliminary data.</text>
</comment>
<evidence type="ECO:0000313" key="4">
    <source>
        <dbReference type="EMBL" id="MDA0164665.1"/>
    </source>
</evidence>
<dbReference type="Gene3D" id="3.20.20.140">
    <property type="entry name" value="Metal-dependent hydrolases"/>
    <property type="match status" value="1"/>
</dbReference>
<dbReference type="InterPro" id="IPR052018">
    <property type="entry name" value="PHP_domain"/>
</dbReference>
<protein>
    <submittedName>
        <fullName evidence="4">Glycosyltransferase</fullName>
        <ecNumber evidence="4">2.4.-.-</ecNumber>
    </submittedName>
</protein>
<keyword evidence="1 4" id="KW-0328">Glycosyltransferase</keyword>
<dbReference type="Proteomes" id="UP001149140">
    <property type="component" value="Unassembled WGS sequence"/>
</dbReference>
<gene>
    <name evidence="4" type="ORF">OM076_30640</name>
</gene>
<dbReference type="Pfam" id="PF13439">
    <property type="entry name" value="Glyco_transf_4"/>
    <property type="match status" value="1"/>
</dbReference>
<dbReference type="AlphaFoldDB" id="A0A9X3MXN2"/>
<dbReference type="InterPro" id="IPR004013">
    <property type="entry name" value="PHP_dom"/>
</dbReference>
<dbReference type="CDD" id="cd03801">
    <property type="entry name" value="GT4_PimA-like"/>
    <property type="match status" value="1"/>
</dbReference>
<name>A0A9X3MXN2_9ACTN</name>
<feature type="domain" description="Polymerase/histidinol phosphatase N-terminal" evidence="3">
    <location>
        <begin position="398"/>
        <end position="464"/>
    </location>
</feature>
<evidence type="ECO:0000256" key="2">
    <source>
        <dbReference type="ARBA" id="ARBA00022679"/>
    </source>
</evidence>
<dbReference type="PANTHER" id="PTHR42924">
    <property type="entry name" value="EXONUCLEASE"/>
    <property type="match status" value="1"/>
</dbReference>